<sequence length="218" mass="24281">MPTTSKERRPPLYPVVYLAIGLKASADPTQQCPKIPRTPPRSRQIPNVGPGGTSFKDSNHFRLYPSERSSADAVLTMLEAAYSCFVGDLGWMMTEIPYGADSSTVTTFWKENIYEVSDLGSTADVQKSDANTGLSWLEVIPSSLADPMVTVHQTKYNQPTGDTMIELNKVIGDSFQVIVDATTRSENYYQAWPFFTYLTSNPDKFERLGSDAVRELFQ</sequence>
<organism evidence="2">
    <name type="scientific">Petromyces alliaceus</name>
    <name type="common">Aspergillus alliaceus</name>
    <dbReference type="NCBI Taxonomy" id="209559"/>
    <lineage>
        <taxon>Eukaryota</taxon>
        <taxon>Fungi</taxon>
        <taxon>Dikarya</taxon>
        <taxon>Ascomycota</taxon>
        <taxon>Pezizomycotina</taxon>
        <taxon>Eurotiomycetes</taxon>
        <taxon>Eurotiomycetidae</taxon>
        <taxon>Eurotiales</taxon>
        <taxon>Aspergillaceae</taxon>
        <taxon>Aspergillus</taxon>
        <taxon>Aspergillus subgen. Circumdati</taxon>
    </lineage>
</organism>
<gene>
    <name evidence="2" type="ORF">BDV23DRAFT_181477</name>
</gene>
<evidence type="ECO:0000313" key="2">
    <source>
        <dbReference type="EMBL" id="KAE8392546.1"/>
    </source>
</evidence>
<dbReference type="OrthoDB" id="5319191at2759"/>
<dbReference type="EMBL" id="ML735236">
    <property type="protein sequence ID" value="KAE8392546.1"/>
    <property type="molecule type" value="Genomic_DNA"/>
</dbReference>
<reference evidence="2" key="1">
    <citation type="submission" date="2019-04" db="EMBL/GenBank/DDBJ databases">
        <title>Friends and foes A comparative genomics studyof 23 Aspergillus species from section Flavi.</title>
        <authorList>
            <consortium name="DOE Joint Genome Institute"/>
            <person name="Kjaerbolling I."/>
            <person name="Vesth T."/>
            <person name="Frisvad J.C."/>
            <person name="Nybo J.L."/>
            <person name="Theobald S."/>
            <person name="Kildgaard S."/>
            <person name="Isbrandt T."/>
            <person name="Kuo A."/>
            <person name="Sato A."/>
            <person name="Lyhne E.K."/>
            <person name="Kogle M.E."/>
            <person name="Wiebenga A."/>
            <person name="Kun R.S."/>
            <person name="Lubbers R.J."/>
            <person name="Makela M.R."/>
            <person name="Barry K."/>
            <person name="Chovatia M."/>
            <person name="Clum A."/>
            <person name="Daum C."/>
            <person name="Haridas S."/>
            <person name="He G."/>
            <person name="LaButti K."/>
            <person name="Lipzen A."/>
            <person name="Mondo S."/>
            <person name="Riley R."/>
            <person name="Salamov A."/>
            <person name="Simmons B.A."/>
            <person name="Magnuson J.K."/>
            <person name="Henrissat B."/>
            <person name="Mortensen U.H."/>
            <person name="Larsen T.O."/>
            <person name="Devries R.P."/>
            <person name="Grigoriev I.V."/>
            <person name="Machida M."/>
            <person name="Baker S.E."/>
            <person name="Andersen M.R."/>
        </authorList>
    </citation>
    <scope>NUCLEOTIDE SEQUENCE [LARGE SCALE GENOMIC DNA]</scope>
    <source>
        <strain evidence="2">IBT 14317</strain>
    </source>
</reference>
<feature type="region of interest" description="Disordered" evidence="1">
    <location>
        <begin position="28"/>
        <end position="59"/>
    </location>
</feature>
<dbReference type="Proteomes" id="UP000326877">
    <property type="component" value="Unassembled WGS sequence"/>
</dbReference>
<protein>
    <submittedName>
        <fullName evidence="2">Uncharacterized protein</fullName>
    </submittedName>
</protein>
<dbReference type="AlphaFoldDB" id="A0A5N7CEG1"/>
<accession>A0A5N7CEG1</accession>
<name>A0A5N7CEG1_PETAA</name>
<evidence type="ECO:0000256" key="1">
    <source>
        <dbReference type="SAM" id="MobiDB-lite"/>
    </source>
</evidence>
<proteinExistence type="predicted"/>